<dbReference type="EMBL" id="CATOUU010001006">
    <property type="protein sequence ID" value="CAI9966334.1"/>
    <property type="molecule type" value="Genomic_DNA"/>
</dbReference>
<accession>A0AA86R5K5</accession>
<sequence>MLYNTICVKGKIVIGYEDSITERFIAVREGVEITFNGPLHSFELKKFVQMHSNPIFVTFETPYQFGKYTIAGVSVIILFGNENLVQPELQKLQQIAKTFKYQAQLGFMPSNSNTKWFIEHQLIKDTERNAIVVIKEGKIVHKYLNSGSFEDLVDLIYQESERT</sequence>
<name>A0AA86R5K5_9EUKA</name>
<proteinExistence type="predicted"/>
<evidence type="ECO:0000313" key="1">
    <source>
        <dbReference type="EMBL" id="CAI9966334.1"/>
    </source>
</evidence>
<evidence type="ECO:0000313" key="3">
    <source>
        <dbReference type="Proteomes" id="UP001642409"/>
    </source>
</evidence>
<organism evidence="1">
    <name type="scientific">Hexamita inflata</name>
    <dbReference type="NCBI Taxonomy" id="28002"/>
    <lineage>
        <taxon>Eukaryota</taxon>
        <taxon>Metamonada</taxon>
        <taxon>Diplomonadida</taxon>
        <taxon>Hexamitidae</taxon>
        <taxon>Hexamitinae</taxon>
        <taxon>Hexamita</taxon>
    </lineage>
</organism>
<reference evidence="1" key="1">
    <citation type="submission" date="2023-06" db="EMBL/GenBank/DDBJ databases">
        <authorList>
            <person name="Kurt Z."/>
        </authorList>
    </citation>
    <scope>NUCLEOTIDE SEQUENCE</scope>
</reference>
<comment type="caution">
    <text evidence="1">The sequence shown here is derived from an EMBL/GenBank/DDBJ whole genome shotgun (WGS) entry which is preliminary data.</text>
</comment>
<keyword evidence="3" id="KW-1185">Reference proteome</keyword>
<dbReference type="Proteomes" id="UP001642409">
    <property type="component" value="Unassembled WGS sequence"/>
</dbReference>
<protein>
    <submittedName>
        <fullName evidence="1">Protein disulfide isomerase</fullName>
    </submittedName>
    <submittedName>
        <fullName evidence="2">Protein_disulfide isomerase</fullName>
    </submittedName>
</protein>
<keyword evidence="1" id="KW-0413">Isomerase</keyword>
<dbReference type="AlphaFoldDB" id="A0AA86R5K5"/>
<reference evidence="2 3" key="2">
    <citation type="submission" date="2024-07" db="EMBL/GenBank/DDBJ databases">
        <authorList>
            <person name="Akdeniz Z."/>
        </authorList>
    </citation>
    <scope>NUCLEOTIDE SEQUENCE [LARGE SCALE GENOMIC DNA]</scope>
</reference>
<dbReference type="GO" id="GO:0016853">
    <property type="term" value="F:isomerase activity"/>
    <property type="evidence" value="ECO:0007669"/>
    <property type="project" value="UniProtKB-KW"/>
</dbReference>
<gene>
    <name evidence="1" type="ORF">HINF_LOCUS53979</name>
    <name evidence="2" type="ORF">HINF_LOCUS63629</name>
</gene>
<dbReference type="EMBL" id="CAXDID020000401">
    <property type="protein sequence ID" value="CAL6087405.1"/>
    <property type="molecule type" value="Genomic_DNA"/>
</dbReference>
<evidence type="ECO:0000313" key="2">
    <source>
        <dbReference type="EMBL" id="CAL6087405.1"/>
    </source>
</evidence>